<evidence type="ECO:0000256" key="13">
    <source>
        <dbReference type="RuleBase" id="RU003991"/>
    </source>
</evidence>
<evidence type="ECO:0000256" key="6">
    <source>
        <dbReference type="ARBA" id="ARBA00022813"/>
    </source>
</evidence>
<evidence type="ECO:0000256" key="12">
    <source>
        <dbReference type="HAMAP-Rule" id="MF_00015"/>
    </source>
</evidence>
<dbReference type="RefSeq" id="WP_165135849.1">
    <property type="nucleotide sequence ID" value="NZ_CP049250.1"/>
</dbReference>
<dbReference type="PANTHER" id="PTHR33516">
    <property type="entry name" value="LEXA REPRESSOR"/>
    <property type="match status" value="1"/>
</dbReference>
<dbReference type="PRINTS" id="PR00726">
    <property type="entry name" value="LEXASERPTASE"/>
</dbReference>
<dbReference type="EMBL" id="JACIEC010000001">
    <property type="protein sequence ID" value="MBB4142073.1"/>
    <property type="molecule type" value="Genomic_DNA"/>
</dbReference>
<evidence type="ECO:0000313" key="18">
    <source>
        <dbReference type="Proteomes" id="UP000519897"/>
    </source>
</evidence>
<dbReference type="GO" id="GO:0045892">
    <property type="term" value="P:negative regulation of DNA-templated transcription"/>
    <property type="evidence" value="ECO:0007669"/>
    <property type="project" value="UniProtKB-UniRule"/>
</dbReference>
<dbReference type="HAMAP" id="MF_00015">
    <property type="entry name" value="LexA"/>
    <property type="match status" value="1"/>
</dbReference>
<dbReference type="GO" id="GO:0006281">
    <property type="term" value="P:DNA repair"/>
    <property type="evidence" value="ECO:0007669"/>
    <property type="project" value="UniProtKB-UniRule"/>
</dbReference>
<keyword evidence="3 12" id="KW-0235">DNA replication</keyword>
<keyword evidence="4 12" id="KW-0227">DNA damage</keyword>
<evidence type="ECO:0000256" key="9">
    <source>
        <dbReference type="ARBA" id="ARBA00023163"/>
    </source>
</evidence>
<comment type="function">
    <text evidence="12">Represses a number of genes involved in the response to DNA damage (SOS response), including recA and lexA. In the presence of single-stranded DNA, RecA interacts with LexA causing an autocatalytic cleavage which disrupts the DNA-binding part of LexA, leading to derepression of the SOS regulon and eventually DNA repair.</text>
</comment>
<dbReference type="SUPFAM" id="SSF51306">
    <property type="entry name" value="LexA/Signal peptidase"/>
    <property type="match status" value="1"/>
</dbReference>
<accession>A0A7W6LEY7</accession>
<feature type="site" description="Cleavage; by autolysis" evidence="12">
    <location>
        <begin position="126"/>
        <end position="127"/>
    </location>
</feature>
<keyword evidence="9 12" id="KW-0804">Transcription</keyword>
<evidence type="ECO:0000256" key="3">
    <source>
        <dbReference type="ARBA" id="ARBA00022705"/>
    </source>
</evidence>
<evidence type="ECO:0000256" key="5">
    <source>
        <dbReference type="ARBA" id="ARBA00022801"/>
    </source>
</evidence>
<keyword evidence="2 12" id="KW-0678">Repressor</keyword>
<dbReference type="Gene3D" id="2.10.109.10">
    <property type="entry name" value="Umud Fragment, subunit A"/>
    <property type="match status" value="1"/>
</dbReference>
<comment type="caution">
    <text evidence="17">The sequence shown here is derived from an EMBL/GenBank/DDBJ whole genome shotgun (WGS) entry which is preliminary data.</text>
</comment>
<keyword evidence="11 12" id="KW-0742">SOS response</keyword>
<keyword evidence="8 12" id="KW-0238">DNA-binding</keyword>
<feature type="region of interest" description="Disordered" evidence="14">
    <location>
        <begin position="75"/>
        <end position="116"/>
    </location>
</feature>
<proteinExistence type="inferred from homology"/>
<dbReference type="Gene3D" id="1.10.10.10">
    <property type="entry name" value="Winged helix-like DNA-binding domain superfamily/Winged helix DNA-binding domain"/>
    <property type="match status" value="1"/>
</dbReference>
<evidence type="ECO:0000256" key="8">
    <source>
        <dbReference type="ARBA" id="ARBA00023125"/>
    </source>
</evidence>
<comment type="catalytic activity">
    <reaction evidence="12">
        <text>Hydrolysis of Ala-|-Gly bond in repressor LexA.</text>
        <dbReference type="EC" id="3.4.21.88"/>
    </reaction>
</comment>
<keyword evidence="6 12" id="KW-0068">Autocatalytic cleavage</keyword>
<dbReference type="InterPro" id="IPR039418">
    <property type="entry name" value="LexA-like"/>
</dbReference>
<feature type="active site" description="For autocatalytic cleavage activity" evidence="12">
    <location>
        <position position="161"/>
    </location>
</feature>
<dbReference type="Pfam" id="PF00717">
    <property type="entry name" value="Peptidase_S24"/>
    <property type="match status" value="1"/>
</dbReference>
<feature type="DNA-binding region" description="H-T-H motif" evidence="12">
    <location>
        <begin position="26"/>
        <end position="46"/>
    </location>
</feature>
<comment type="similarity">
    <text evidence="1 12 13">Belongs to the peptidase S24 family.</text>
</comment>
<dbReference type="GO" id="GO:0004252">
    <property type="term" value="F:serine-type endopeptidase activity"/>
    <property type="evidence" value="ECO:0007669"/>
    <property type="project" value="UniProtKB-UniRule"/>
</dbReference>
<organism evidence="17 18">
    <name type="scientific">Rhizobium rhizoryzae</name>
    <dbReference type="NCBI Taxonomy" id="451876"/>
    <lineage>
        <taxon>Bacteria</taxon>
        <taxon>Pseudomonadati</taxon>
        <taxon>Pseudomonadota</taxon>
        <taxon>Alphaproteobacteria</taxon>
        <taxon>Hyphomicrobiales</taxon>
        <taxon>Rhizobiaceae</taxon>
        <taxon>Rhizobium/Agrobacterium group</taxon>
        <taxon>Rhizobium</taxon>
    </lineage>
</organism>
<dbReference type="GO" id="GO:0006260">
    <property type="term" value="P:DNA replication"/>
    <property type="evidence" value="ECO:0007669"/>
    <property type="project" value="UniProtKB-UniRule"/>
</dbReference>
<dbReference type="EC" id="3.4.21.88" evidence="12"/>
<evidence type="ECO:0000259" key="16">
    <source>
        <dbReference type="Pfam" id="PF01726"/>
    </source>
</evidence>
<keyword evidence="18" id="KW-1185">Reference proteome</keyword>
<dbReference type="InterPro" id="IPR006200">
    <property type="entry name" value="LexA"/>
</dbReference>
<dbReference type="FunFam" id="1.10.10.10:FF:000102">
    <property type="entry name" value="LexA repressor"/>
    <property type="match status" value="1"/>
</dbReference>
<evidence type="ECO:0000256" key="1">
    <source>
        <dbReference type="ARBA" id="ARBA00007484"/>
    </source>
</evidence>
<dbReference type="InterPro" id="IPR036390">
    <property type="entry name" value="WH_DNA-bd_sf"/>
</dbReference>
<comment type="subunit">
    <text evidence="12">Homodimer.</text>
</comment>
<dbReference type="SUPFAM" id="SSF46785">
    <property type="entry name" value="Winged helix' DNA-binding domain"/>
    <property type="match status" value="1"/>
</dbReference>
<dbReference type="FunFam" id="2.10.109.10:FF:000001">
    <property type="entry name" value="LexA repressor"/>
    <property type="match status" value="1"/>
</dbReference>
<evidence type="ECO:0000256" key="14">
    <source>
        <dbReference type="SAM" id="MobiDB-lite"/>
    </source>
</evidence>
<dbReference type="InterPro" id="IPR006199">
    <property type="entry name" value="LexA_DNA-bd_dom"/>
</dbReference>
<evidence type="ECO:0000256" key="10">
    <source>
        <dbReference type="ARBA" id="ARBA00023204"/>
    </source>
</evidence>
<dbReference type="AlphaFoldDB" id="A0A7W6LEY7"/>
<dbReference type="CDD" id="cd06529">
    <property type="entry name" value="S24_LexA-like"/>
    <property type="match status" value="1"/>
</dbReference>
<evidence type="ECO:0000313" key="17">
    <source>
        <dbReference type="EMBL" id="MBB4142073.1"/>
    </source>
</evidence>
<dbReference type="InterPro" id="IPR050077">
    <property type="entry name" value="LexA_repressor"/>
</dbReference>
<reference evidence="17 18" key="1">
    <citation type="submission" date="2020-08" db="EMBL/GenBank/DDBJ databases">
        <title>Genomic Encyclopedia of Type Strains, Phase IV (KMG-IV): sequencing the most valuable type-strain genomes for metagenomic binning, comparative biology and taxonomic classification.</title>
        <authorList>
            <person name="Goeker M."/>
        </authorList>
    </citation>
    <scope>NUCLEOTIDE SEQUENCE [LARGE SCALE GENOMIC DNA]</scope>
    <source>
        <strain evidence="17 18">DSM 29514</strain>
    </source>
</reference>
<keyword evidence="10 12" id="KW-0234">DNA repair</keyword>
<feature type="domain" description="LexA repressor DNA-binding" evidence="16">
    <location>
        <begin position="2"/>
        <end position="63"/>
    </location>
</feature>
<evidence type="ECO:0000256" key="2">
    <source>
        <dbReference type="ARBA" id="ARBA00022491"/>
    </source>
</evidence>
<evidence type="ECO:0000256" key="11">
    <source>
        <dbReference type="ARBA" id="ARBA00023236"/>
    </source>
</evidence>
<dbReference type="GO" id="GO:0009432">
    <property type="term" value="P:SOS response"/>
    <property type="evidence" value="ECO:0007669"/>
    <property type="project" value="UniProtKB-UniRule"/>
</dbReference>
<protein>
    <recommendedName>
        <fullName evidence="12">LexA repressor</fullName>
        <ecNumber evidence="12">3.4.21.88</ecNumber>
    </recommendedName>
</protein>
<dbReference type="Pfam" id="PF01726">
    <property type="entry name" value="LexA_DNA_bind"/>
    <property type="match status" value="1"/>
</dbReference>
<sequence length="241" mass="26006">MLTRKQQELLLFIHARMKESGVPPSFDEMKDALDLASKSGIHRLITALEERGFIRRLPNRARALEVIKLPEPFGATPATPKRGFSPSVIEGSLGKVQPPSPAPVQSKPAEEDSQSASVPVMGRIAAGVPISAIQNNTHAISVPLEMLGPGEHYALEVKGDSMIEAGILDGDTVIIRNGATASPGDIVVALVDDEEATLKRFRRKGASIALEAANPAYETRIFPPDRVKVQGKLVGLIRRYH</sequence>
<dbReference type="GO" id="GO:0003677">
    <property type="term" value="F:DNA binding"/>
    <property type="evidence" value="ECO:0007669"/>
    <property type="project" value="UniProtKB-UniRule"/>
</dbReference>
<dbReference type="GO" id="GO:0006508">
    <property type="term" value="P:proteolysis"/>
    <property type="evidence" value="ECO:0007669"/>
    <property type="project" value="InterPro"/>
</dbReference>
<feature type="active site" description="For autocatalytic cleavage activity" evidence="12">
    <location>
        <position position="199"/>
    </location>
</feature>
<dbReference type="NCBIfam" id="TIGR00498">
    <property type="entry name" value="lexA"/>
    <property type="match status" value="1"/>
</dbReference>
<dbReference type="InterPro" id="IPR015927">
    <property type="entry name" value="Peptidase_S24_S26A/B/C"/>
</dbReference>
<dbReference type="InterPro" id="IPR036286">
    <property type="entry name" value="LexA/Signal_pep-like_sf"/>
</dbReference>
<gene>
    <name evidence="12" type="primary">lexA</name>
    <name evidence="17" type="ORF">GGQ72_000572</name>
</gene>
<evidence type="ECO:0000259" key="15">
    <source>
        <dbReference type="Pfam" id="PF00717"/>
    </source>
</evidence>
<dbReference type="InterPro" id="IPR006197">
    <property type="entry name" value="Peptidase_S24_LexA"/>
</dbReference>
<keyword evidence="5 12" id="KW-0378">Hydrolase</keyword>
<keyword evidence="7 12" id="KW-0805">Transcription regulation</keyword>
<dbReference type="Proteomes" id="UP000519897">
    <property type="component" value="Unassembled WGS sequence"/>
</dbReference>
<dbReference type="PANTHER" id="PTHR33516:SF2">
    <property type="entry name" value="LEXA REPRESSOR-RELATED"/>
    <property type="match status" value="1"/>
</dbReference>
<name>A0A7W6LEY7_9HYPH</name>
<dbReference type="InterPro" id="IPR036388">
    <property type="entry name" value="WH-like_DNA-bd_sf"/>
</dbReference>
<evidence type="ECO:0000256" key="4">
    <source>
        <dbReference type="ARBA" id="ARBA00022763"/>
    </source>
</evidence>
<evidence type="ECO:0000256" key="7">
    <source>
        <dbReference type="ARBA" id="ARBA00023015"/>
    </source>
</evidence>
<feature type="domain" description="Peptidase S24/S26A/S26B/S26C" evidence="15">
    <location>
        <begin position="119"/>
        <end position="234"/>
    </location>
</feature>